<feature type="coiled-coil region" evidence="6">
    <location>
        <begin position="256"/>
        <end position="290"/>
    </location>
</feature>
<dbReference type="InterPro" id="IPR024704">
    <property type="entry name" value="SMC"/>
</dbReference>
<dbReference type="Gene3D" id="3.40.50.300">
    <property type="entry name" value="P-loop containing nucleotide triphosphate hydrolases"/>
    <property type="match status" value="2"/>
</dbReference>
<dbReference type="PIRSF" id="PIRSF005719">
    <property type="entry name" value="SMC"/>
    <property type="match status" value="1"/>
</dbReference>
<dbReference type="GO" id="GO:0007059">
    <property type="term" value="P:chromosome segregation"/>
    <property type="evidence" value="ECO:0007669"/>
    <property type="project" value="UniProtKB-UniRule"/>
</dbReference>
<dbReference type="GO" id="GO:0003677">
    <property type="term" value="F:DNA binding"/>
    <property type="evidence" value="ECO:0007669"/>
    <property type="project" value="UniProtKB-UniRule"/>
</dbReference>
<feature type="coiled-coil region" evidence="6">
    <location>
        <begin position="349"/>
        <end position="397"/>
    </location>
</feature>
<keyword evidence="1 6" id="KW-0963">Cytoplasm</keyword>
<dbReference type="PANTHER" id="PTHR43977">
    <property type="entry name" value="STRUCTURAL MAINTENANCE OF CHROMOSOMES PROTEIN 3"/>
    <property type="match status" value="1"/>
</dbReference>
<dbReference type="GO" id="GO:0007062">
    <property type="term" value="P:sister chromatid cohesion"/>
    <property type="evidence" value="ECO:0007669"/>
    <property type="project" value="InterPro"/>
</dbReference>
<reference evidence="8" key="1">
    <citation type="submission" date="2022-10" db="EMBL/GenBank/DDBJ databases">
        <authorList>
            <person name="Wei X."/>
        </authorList>
    </citation>
    <scope>NUCLEOTIDE SEQUENCE</scope>
    <source>
        <strain evidence="8">SD2</strain>
    </source>
</reference>
<dbReference type="GO" id="GO:0016887">
    <property type="term" value="F:ATP hydrolysis activity"/>
    <property type="evidence" value="ECO:0007669"/>
    <property type="project" value="InterPro"/>
</dbReference>
<evidence type="ECO:0000256" key="3">
    <source>
        <dbReference type="ARBA" id="ARBA00022840"/>
    </source>
</evidence>
<organism evidence="8 9">
    <name type="scientific">Mycoplasmopsis synoviae</name>
    <name type="common">Mycoplasma synoviae</name>
    <dbReference type="NCBI Taxonomy" id="2109"/>
    <lineage>
        <taxon>Bacteria</taxon>
        <taxon>Bacillati</taxon>
        <taxon>Mycoplasmatota</taxon>
        <taxon>Mycoplasmoidales</taxon>
        <taxon>Metamycoplasmataceae</taxon>
        <taxon>Mycoplasmopsis</taxon>
    </lineage>
</organism>
<dbReference type="GO" id="GO:0030261">
    <property type="term" value="P:chromosome condensation"/>
    <property type="evidence" value="ECO:0007669"/>
    <property type="project" value="InterPro"/>
</dbReference>
<dbReference type="GO" id="GO:0005524">
    <property type="term" value="F:ATP binding"/>
    <property type="evidence" value="ECO:0007669"/>
    <property type="project" value="UniProtKB-UniRule"/>
</dbReference>
<keyword evidence="5 6" id="KW-0238">DNA-binding</keyword>
<keyword evidence="4 6" id="KW-0175">Coiled coil</keyword>
<dbReference type="HAMAP" id="MF_01894">
    <property type="entry name" value="Smc_prok"/>
    <property type="match status" value="1"/>
</dbReference>
<comment type="domain">
    <text evidence="6">Contains large globular domains required for ATP hydrolysis at each terminus and a third globular domain forming a flexible hinge near the middle of the molecule. These domains are separated by coiled-coil structures.</text>
</comment>
<protein>
    <recommendedName>
        <fullName evidence="6">Chromosome partition protein Smc</fullName>
    </recommendedName>
</protein>
<evidence type="ECO:0000256" key="4">
    <source>
        <dbReference type="ARBA" id="ARBA00023054"/>
    </source>
</evidence>
<comment type="subcellular location">
    <subcellularLocation>
        <location evidence="6">Cytoplasm</location>
    </subcellularLocation>
</comment>
<reference evidence="8" key="2">
    <citation type="submission" date="2022-11" db="EMBL/GenBank/DDBJ databases">
        <title>complete genomes of mycoplasma synoviae ZX313 strain and SD2 strain.</title>
        <authorList>
            <person name="Zhong Q."/>
        </authorList>
    </citation>
    <scope>NUCLEOTIDE SEQUENCE</scope>
    <source>
        <strain evidence="8">SD2</strain>
    </source>
</reference>
<dbReference type="SUPFAM" id="SSF52540">
    <property type="entry name" value="P-loop containing nucleoside triphosphate hydrolases"/>
    <property type="match status" value="1"/>
</dbReference>
<evidence type="ECO:0000256" key="5">
    <source>
        <dbReference type="ARBA" id="ARBA00023125"/>
    </source>
</evidence>
<comment type="function">
    <text evidence="6">Required for chromosome condensation and partitioning.</text>
</comment>
<feature type="domain" description="SMC hinge" evidence="7">
    <location>
        <begin position="419"/>
        <end position="538"/>
    </location>
</feature>
<dbReference type="Proteomes" id="UP001164481">
    <property type="component" value="Chromosome"/>
</dbReference>
<keyword evidence="2 6" id="KW-0547">Nucleotide-binding</keyword>
<dbReference type="RefSeq" id="WP_109537314.1">
    <property type="nucleotide sequence ID" value="NZ_CP012624.1"/>
</dbReference>
<evidence type="ECO:0000256" key="2">
    <source>
        <dbReference type="ARBA" id="ARBA00022741"/>
    </source>
</evidence>
<evidence type="ECO:0000259" key="7">
    <source>
        <dbReference type="SMART" id="SM00968"/>
    </source>
</evidence>
<proteinExistence type="inferred from homology"/>
<dbReference type="GO" id="GO:0006260">
    <property type="term" value="P:DNA replication"/>
    <property type="evidence" value="ECO:0007669"/>
    <property type="project" value="UniProtKB-UniRule"/>
</dbReference>
<keyword evidence="3 6" id="KW-0067">ATP-binding</keyword>
<accession>A0AAQ2YPG3</accession>
<dbReference type="GO" id="GO:0005694">
    <property type="term" value="C:chromosome"/>
    <property type="evidence" value="ECO:0007669"/>
    <property type="project" value="InterPro"/>
</dbReference>
<dbReference type="InterPro" id="IPR003395">
    <property type="entry name" value="RecF/RecN/SMC_N"/>
</dbReference>
<dbReference type="AlphaFoldDB" id="A0AAQ2YPG3"/>
<dbReference type="InterPro" id="IPR036277">
    <property type="entry name" value="SMC_hinge_sf"/>
</dbReference>
<dbReference type="InterPro" id="IPR027417">
    <property type="entry name" value="P-loop_NTPase"/>
</dbReference>
<evidence type="ECO:0000313" key="9">
    <source>
        <dbReference type="Proteomes" id="UP001164481"/>
    </source>
</evidence>
<dbReference type="Pfam" id="PF02463">
    <property type="entry name" value="SMC_N"/>
    <property type="match status" value="1"/>
</dbReference>
<dbReference type="GO" id="GO:0005737">
    <property type="term" value="C:cytoplasm"/>
    <property type="evidence" value="ECO:0007669"/>
    <property type="project" value="UniProtKB-SubCell"/>
</dbReference>
<dbReference type="EMBL" id="CP107525">
    <property type="protein sequence ID" value="UZW64454.1"/>
    <property type="molecule type" value="Genomic_DNA"/>
</dbReference>
<feature type="binding site" evidence="6">
    <location>
        <begin position="32"/>
        <end position="39"/>
    </location>
    <ligand>
        <name>ATP</name>
        <dbReference type="ChEBI" id="CHEBI:30616"/>
    </ligand>
</feature>
<dbReference type="Gene3D" id="1.20.1060.20">
    <property type="match status" value="1"/>
</dbReference>
<comment type="similarity">
    <text evidence="6">Belongs to the SMC family.</text>
</comment>
<dbReference type="InterPro" id="IPR010935">
    <property type="entry name" value="SMC_hinge"/>
</dbReference>
<dbReference type="Gene3D" id="3.30.70.1620">
    <property type="match status" value="1"/>
</dbReference>
<dbReference type="SMART" id="SM00968">
    <property type="entry name" value="SMC_hinge"/>
    <property type="match status" value="1"/>
</dbReference>
<comment type="subunit">
    <text evidence="6">Homodimer.</text>
</comment>
<name>A0AAQ2YPG3_MYCSY</name>
<gene>
    <name evidence="6" type="primary">smc</name>
    <name evidence="8" type="ORF">OIE46_03750</name>
</gene>
<evidence type="ECO:0000256" key="6">
    <source>
        <dbReference type="HAMAP-Rule" id="MF_01894"/>
    </source>
</evidence>
<dbReference type="SUPFAM" id="SSF75553">
    <property type="entry name" value="Smc hinge domain"/>
    <property type="match status" value="1"/>
</dbReference>
<evidence type="ECO:0000313" key="8">
    <source>
        <dbReference type="EMBL" id="UZW64454.1"/>
    </source>
</evidence>
<dbReference type="Pfam" id="PF06470">
    <property type="entry name" value="SMC_hinge"/>
    <property type="match status" value="1"/>
</dbReference>
<dbReference type="InterPro" id="IPR011890">
    <property type="entry name" value="SMC_prok"/>
</dbReference>
<sequence>MKLIKIEAHGFKSFADPISLKFDGGVIAIVGPNGSGKSNINDAIKWVLGEQSSKELRGNNMSDVIFSGSKTAKAMDFAYVTLTFDNKDRFSSIDRDYITITRKITRAKNVNEYYLNGEPTLHKTIKQLAMETGIGKSSLAIISQGKVSEIAQSSEENRRGIFEEAAGISKIKYQKEESERRLLKTIAELEKTQISISHYEKDLNYLEEAAKKALEFKDKKAKLKEVEISYLAHEIGRLQSENEVYVNEINSSSDVVFTLENEIEKLNASEAELKLDLRDKTEKLQSLANQIATDIDLLHKFEKTYNQKDQERSLAASGKLNVSQEEIKSANLSKAKEIKSKLDFLLNKTQKTKFELDDLNSEKSQLESQALMLETQLREVKNAVSNAKAGLDFAKREKESNSSLQKGVRTIVQNRNIFNGYVGLVSELFKIKNEYIHAIDTILSPSMQNIVVKDDKTAKEAVRFLKNNSAGRAVFMPLSSLRAKSIRQDLYYGLQSYNGFLCAANEAVECHPQLEVLRDFLLGNVILATDIDKANEISKLVEQKYMVVTKDGDLIRPGGIIVGGEKKQVSNLLNIDEKIRKSEEFLNKALPSLNVYESKFEKLKTQIQNISNLISVKKLELSSEKESISATENELKQYQVFLDDSIDTSSSGESELLTLFNKINELKNQIQQNKFSNSLLNQEKEQIVAKLDDISILLKSKQKDLDKLRQSFSKNEVKFEKNKTYLENHKSRLLEEYGLTFEFARDNFKLNIEINLAKEIVSTLKKEIQEIGSVDEKAIEKYEAIKKDYDFLVTQRNEIQNAIGETKESITILENTMVDKFTSLLRDVNLEFNNIFRSLFGGGSASVSLVDESLPLTSGINIKVQPPGKIIKNINLLSGGEKSLTAISLLFAILKARPLPLCILDEAEGALDDSNVVRYADYLQQLKDKTQFLVITHRHGTMTKSDAIIGATMQNRGITTFLSLSLAEAKKYVDKFEAQN</sequence>
<evidence type="ECO:0000256" key="1">
    <source>
        <dbReference type="ARBA" id="ARBA00022490"/>
    </source>
</evidence>